<proteinExistence type="predicted"/>
<dbReference type="Proteomes" id="UP001283361">
    <property type="component" value="Unassembled WGS sequence"/>
</dbReference>
<keyword evidence="2" id="KW-1185">Reference proteome</keyword>
<dbReference type="EMBL" id="JAWDGP010000740">
    <property type="protein sequence ID" value="KAK3797889.1"/>
    <property type="molecule type" value="Genomic_DNA"/>
</dbReference>
<organism evidence="1 2">
    <name type="scientific">Elysia crispata</name>
    <name type="common">lettuce slug</name>
    <dbReference type="NCBI Taxonomy" id="231223"/>
    <lineage>
        <taxon>Eukaryota</taxon>
        <taxon>Metazoa</taxon>
        <taxon>Spiralia</taxon>
        <taxon>Lophotrochozoa</taxon>
        <taxon>Mollusca</taxon>
        <taxon>Gastropoda</taxon>
        <taxon>Heterobranchia</taxon>
        <taxon>Euthyneura</taxon>
        <taxon>Panpulmonata</taxon>
        <taxon>Sacoglossa</taxon>
        <taxon>Placobranchoidea</taxon>
        <taxon>Plakobranchidae</taxon>
        <taxon>Elysia</taxon>
    </lineage>
</organism>
<dbReference type="AlphaFoldDB" id="A0AAE1B140"/>
<evidence type="ECO:0000313" key="1">
    <source>
        <dbReference type="EMBL" id="KAK3797889.1"/>
    </source>
</evidence>
<reference evidence="1" key="1">
    <citation type="journal article" date="2023" name="G3 (Bethesda)">
        <title>A reference genome for the long-term kleptoplast-retaining sea slug Elysia crispata morphotype clarki.</title>
        <authorList>
            <person name="Eastman K.E."/>
            <person name="Pendleton A.L."/>
            <person name="Shaikh M.A."/>
            <person name="Suttiyut T."/>
            <person name="Ogas R."/>
            <person name="Tomko P."/>
            <person name="Gavelis G."/>
            <person name="Widhalm J.R."/>
            <person name="Wisecaver J.H."/>
        </authorList>
    </citation>
    <scope>NUCLEOTIDE SEQUENCE</scope>
    <source>
        <strain evidence="1">ECLA1</strain>
    </source>
</reference>
<sequence length="126" mass="14050">MKVNVGHRACCCSGIGLDWSSDSRPKTVLISARLISSRSRVFCPVEDIQEKETVLISKIGPHALISFGHGVEEKTLEKETSAIKLHDMEEMLHDMEEILLKMKHLFVPADGRKTQNLPVLMGGRVL</sequence>
<gene>
    <name evidence="1" type="ORF">RRG08_052488</name>
</gene>
<comment type="caution">
    <text evidence="1">The sequence shown here is derived from an EMBL/GenBank/DDBJ whole genome shotgun (WGS) entry which is preliminary data.</text>
</comment>
<protein>
    <submittedName>
        <fullName evidence="1">Uncharacterized protein</fullName>
    </submittedName>
</protein>
<name>A0AAE1B140_9GAST</name>
<evidence type="ECO:0000313" key="2">
    <source>
        <dbReference type="Proteomes" id="UP001283361"/>
    </source>
</evidence>
<accession>A0AAE1B140</accession>